<organism evidence="1 2">
    <name type="scientific">Pseudomonas fluorescens</name>
    <dbReference type="NCBI Taxonomy" id="294"/>
    <lineage>
        <taxon>Bacteria</taxon>
        <taxon>Pseudomonadati</taxon>
        <taxon>Pseudomonadota</taxon>
        <taxon>Gammaproteobacteria</taxon>
        <taxon>Pseudomonadales</taxon>
        <taxon>Pseudomonadaceae</taxon>
        <taxon>Pseudomonas</taxon>
    </lineage>
</organism>
<protein>
    <submittedName>
        <fullName evidence="1">Uncharacterized protein</fullName>
    </submittedName>
</protein>
<reference evidence="1 2" key="1">
    <citation type="submission" date="2019-09" db="EMBL/GenBank/DDBJ databases">
        <authorList>
            <person name="Chandra G."/>
            <person name="Truman W A."/>
        </authorList>
    </citation>
    <scope>NUCLEOTIDE SEQUENCE [LARGE SCALE GENOMIC DNA]</scope>
    <source>
        <strain evidence="1">PS710</strain>
    </source>
</reference>
<evidence type="ECO:0000313" key="1">
    <source>
        <dbReference type="EMBL" id="VVN73985.1"/>
    </source>
</evidence>
<proteinExistence type="predicted"/>
<dbReference type="RefSeq" id="WP_263597755.1">
    <property type="nucleotide sequence ID" value="NZ_CABVHW010000001.1"/>
</dbReference>
<evidence type="ECO:0000313" key="2">
    <source>
        <dbReference type="Proteomes" id="UP000381093"/>
    </source>
</evidence>
<gene>
    <name evidence="1" type="ORF">PS710_00620</name>
</gene>
<name>A0A5E7A725_PSEFL</name>
<dbReference type="AlphaFoldDB" id="A0A5E7A725"/>
<accession>A0A5E7A725</accession>
<dbReference type="Proteomes" id="UP000381093">
    <property type="component" value="Unassembled WGS sequence"/>
</dbReference>
<dbReference type="EMBL" id="CABVHW010000001">
    <property type="protein sequence ID" value="VVN73985.1"/>
    <property type="molecule type" value="Genomic_DNA"/>
</dbReference>
<sequence length="40" mass="4539">MLAALYANCHSKDGGYKIYDFMPHDAEKAMTLEQAMESWA</sequence>